<evidence type="ECO:0000313" key="4">
    <source>
        <dbReference type="Proteomes" id="UP001603857"/>
    </source>
</evidence>
<dbReference type="SMART" id="SM00248">
    <property type="entry name" value="ANK"/>
    <property type="match status" value="2"/>
</dbReference>
<dbReference type="AlphaFoldDB" id="A0ABD1NMY6"/>
<reference evidence="3 4" key="1">
    <citation type="submission" date="2024-08" db="EMBL/GenBank/DDBJ databases">
        <title>Insights into the chromosomal genome structure of Flemingia macrophylla.</title>
        <authorList>
            <person name="Ding Y."/>
            <person name="Zhao Y."/>
            <person name="Bi W."/>
            <person name="Wu M."/>
            <person name="Zhao G."/>
            <person name="Gong Y."/>
            <person name="Li W."/>
            <person name="Zhang P."/>
        </authorList>
    </citation>
    <scope>NUCLEOTIDE SEQUENCE [LARGE SCALE GENOMIC DNA]</scope>
    <source>
        <strain evidence="3">DYQJB</strain>
        <tissue evidence="3">Leaf</tissue>
    </source>
</reference>
<accession>A0ABD1NMY6</accession>
<keyword evidence="4" id="KW-1185">Reference proteome</keyword>
<feature type="compositionally biased region" description="Basic and acidic residues" evidence="2">
    <location>
        <begin position="325"/>
        <end position="349"/>
    </location>
</feature>
<dbReference type="PANTHER" id="PTHR24121">
    <property type="entry name" value="NO MECHANORECEPTOR POTENTIAL C, ISOFORM D-RELATED"/>
    <property type="match status" value="1"/>
</dbReference>
<gene>
    <name evidence="3" type="ORF">Fmac_002888</name>
</gene>
<feature type="region of interest" description="Disordered" evidence="2">
    <location>
        <begin position="325"/>
        <end position="360"/>
    </location>
</feature>
<protein>
    <submittedName>
        <fullName evidence="3">Uncharacterized protein</fullName>
    </submittedName>
</protein>
<evidence type="ECO:0000313" key="3">
    <source>
        <dbReference type="EMBL" id="KAL2348888.1"/>
    </source>
</evidence>
<dbReference type="EMBL" id="JBGMDY010000001">
    <property type="protein sequence ID" value="KAL2348888.1"/>
    <property type="molecule type" value="Genomic_DNA"/>
</dbReference>
<dbReference type="InterPro" id="IPR002110">
    <property type="entry name" value="Ankyrin_rpt"/>
</dbReference>
<evidence type="ECO:0000256" key="1">
    <source>
        <dbReference type="ARBA" id="ARBA00004413"/>
    </source>
</evidence>
<evidence type="ECO:0000256" key="2">
    <source>
        <dbReference type="SAM" id="MobiDB-lite"/>
    </source>
</evidence>
<dbReference type="Pfam" id="PF12796">
    <property type="entry name" value="Ank_2"/>
    <property type="match status" value="1"/>
</dbReference>
<dbReference type="Proteomes" id="UP001603857">
    <property type="component" value="Unassembled WGS sequence"/>
</dbReference>
<proteinExistence type="predicted"/>
<name>A0ABD1NMY6_9FABA</name>
<dbReference type="PANTHER" id="PTHR24121:SF21">
    <property type="entry name" value="ANKYRIN REPEAT FAMILY PROTEIN"/>
    <property type="match status" value="1"/>
</dbReference>
<dbReference type="InterPro" id="IPR036770">
    <property type="entry name" value="Ankyrin_rpt-contain_sf"/>
</dbReference>
<dbReference type="GO" id="GO:0005886">
    <property type="term" value="C:plasma membrane"/>
    <property type="evidence" value="ECO:0007669"/>
    <property type="project" value="UniProtKB-SubCell"/>
</dbReference>
<sequence>MLILGFELQLPSEPQKLRHLLSLSVFFSPTMHLGFGFSKSQLRFQRIFSFDVDACKALYAIQLTCEQKIIDEIGDDVTAQEAWNYLTLRYGSELNVTPDIEQAKVDDNLDDFKDLYKWEEEGHWEAVELFIEIWPGAFFEKSDFDGRTVLHAAAMAGHEEVIKGEISRYLFDIPNNDGKTPLLLAAQKAHKDMTRYLYQCHTTDQIRQNFCHLLKLCIQGKISDVALGLLESHLDGLTTGASSDVLAAMFPLARMHSAFFSGCQFNFLERIIYRNVDGRMVHEAGGEEMDTVNAFRNFSGHRWLWWIRVSGTGAELLVIWTQGRESDSGRGSGKSRDSEVKVDGGCKESEGDDGGAAGDDRGAARAFWVGRRGEGDEGEGGWRGLGWVRVALGEAWQGLSGPGDAKRARVGEGEG</sequence>
<comment type="subcellular location">
    <subcellularLocation>
        <location evidence="1">Cell membrane</location>
        <topology evidence="1">Peripheral membrane protein</topology>
        <orientation evidence="1">Cytoplasmic side</orientation>
    </subcellularLocation>
</comment>
<organism evidence="3 4">
    <name type="scientific">Flemingia macrophylla</name>
    <dbReference type="NCBI Taxonomy" id="520843"/>
    <lineage>
        <taxon>Eukaryota</taxon>
        <taxon>Viridiplantae</taxon>
        <taxon>Streptophyta</taxon>
        <taxon>Embryophyta</taxon>
        <taxon>Tracheophyta</taxon>
        <taxon>Spermatophyta</taxon>
        <taxon>Magnoliopsida</taxon>
        <taxon>eudicotyledons</taxon>
        <taxon>Gunneridae</taxon>
        <taxon>Pentapetalae</taxon>
        <taxon>rosids</taxon>
        <taxon>fabids</taxon>
        <taxon>Fabales</taxon>
        <taxon>Fabaceae</taxon>
        <taxon>Papilionoideae</taxon>
        <taxon>50 kb inversion clade</taxon>
        <taxon>NPAAA clade</taxon>
        <taxon>indigoferoid/millettioid clade</taxon>
        <taxon>Phaseoleae</taxon>
        <taxon>Flemingia</taxon>
    </lineage>
</organism>
<dbReference type="Gene3D" id="1.25.40.20">
    <property type="entry name" value="Ankyrin repeat-containing domain"/>
    <property type="match status" value="1"/>
</dbReference>
<dbReference type="SUPFAM" id="SSF48403">
    <property type="entry name" value="Ankyrin repeat"/>
    <property type="match status" value="1"/>
</dbReference>
<comment type="caution">
    <text evidence="3">The sequence shown here is derived from an EMBL/GenBank/DDBJ whole genome shotgun (WGS) entry which is preliminary data.</text>
</comment>